<keyword evidence="1" id="KW-0732">Signal</keyword>
<protein>
    <submittedName>
        <fullName evidence="3">SpoIID/LytB domain protein</fullName>
    </submittedName>
</protein>
<reference evidence="3 4" key="1">
    <citation type="submission" date="2016-10" db="EMBL/GenBank/DDBJ databases">
        <authorList>
            <person name="de Groot N.N."/>
        </authorList>
    </citation>
    <scope>NUCLEOTIDE SEQUENCE [LARGE SCALE GENOMIC DNA]</scope>
    <source>
        <strain evidence="3 4">CGMCC 1.7056</strain>
    </source>
</reference>
<dbReference type="OrthoDB" id="9773852at2"/>
<dbReference type="InterPro" id="IPR051922">
    <property type="entry name" value="Bact_Sporulation_Assoc"/>
</dbReference>
<name>A0A1I1GVG7_9ACTN</name>
<dbReference type="EMBL" id="FOLB01000004">
    <property type="protein sequence ID" value="SFC15807.1"/>
    <property type="molecule type" value="Genomic_DNA"/>
</dbReference>
<feature type="signal peptide" evidence="1">
    <location>
        <begin position="1"/>
        <end position="31"/>
    </location>
</feature>
<dbReference type="PANTHER" id="PTHR30032">
    <property type="entry name" value="N-ACETYLMURAMOYL-L-ALANINE AMIDASE-RELATED"/>
    <property type="match status" value="1"/>
</dbReference>
<dbReference type="Pfam" id="PF08486">
    <property type="entry name" value="SpoIID"/>
    <property type="match status" value="1"/>
</dbReference>
<evidence type="ECO:0000259" key="2">
    <source>
        <dbReference type="Pfam" id="PF08486"/>
    </source>
</evidence>
<accession>A0A1I1GVG7</accession>
<dbReference type="Proteomes" id="UP000198832">
    <property type="component" value="Unassembled WGS sequence"/>
</dbReference>
<dbReference type="PANTHER" id="PTHR30032:SF4">
    <property type="entry name" value="AMIDASE ENHANCER"/>
    <property type="match status" value="1"/>
</dbReference>
<evidence type="ECO:0000313" key="4">
    <source>
        <dbReference type="Proteomes" id="UP000198832"/>
    </source>
</evidence>
<evidence type="ECO:0000313" key="3">
    <source>
        <dbReference type="EMBL" id="SFC15807.1"/>
    </source>
</evidence>
<proteinExistence type="predicted"/>
<dbReference type="GO" id="GO:0030435">
    <property type="term" value="P:sporulation resulting in formation of a cellular spore"/>
    <property type="evidence" value="ECO:0007669"/>
    <property type="project" value="InterPro"/>
</dbReference>
<dbReference type="RefSeq" id="WP_091121778.1">
    <property type="nucleotide sequence ID" value="NZ_FOLB01000004.1"/>
</dbReference>
<keyword evidence="4" id="KW-1185">Reference proteome</keyword>
<dbReference type="GO" id="GO:0030288">
    <property type="term" value="C:outer membrane-bounded periplasmic space"/>
    <property type="evidence" value="ECO:0007669"/>
    <property type="project" value="TreeGrafter"/>
</dbReference>
<feature type="domain" description="Sporulation stage II protein D amidase enhancer LytB N-terminal" evidence="2">
    <location>
        <begin position="204"/>
        <end position="290"/>
    </location>
</feature>
<dbReference type="InterPro" id="IPR013693">
    <property type="entry name" value="SpoIID/LytB_N"/>
</dbReference>
<evidence type="ECO:0000256" key="1">
    <source>
        <dbReference type="SAM" id="SignalP"/>
    </source>
</evidence>
<sequence length="398" mass="42093">MPLRPALRAAAAVGLGLATVLQLSATAPSYADTTVTLPVGATSVTVHGEGNGHGHGMSQYGANAAAKRGLSTNQILAHYYPGTAAGRAGGQVRVLLSTRPTLVVRTGPGLVAGVVGSAKRWRLTHLRKRAARKARRWSIAPLSPTVSRLSYLKRGHWRRYADVAGQLQFSAGGRPIRLVAGADSGLFRGTLRSAATSATTADRDIVNVVPLESYVKGVVPNEMPALWAPAAVRAQAIAARTYAVHERATVQRGWFDVYDTTASQVYRGAGSEQRASSRAVDATRGQIRTYAGQPAFTQFSASNGGWMLANSTAPYLVSGPDAYDPVNAWTQVIPMSAFQARFPSLFPLRSIAVTTYPGAGGWVQTVTLTGTNGKVGAISGEDFRAWAGLRSGSFRFTR</sequence>
<dbReference type="InterPro" id="IPR013486">
    <property type="entry name" value="SpoIID/LytB"/>
</dbReference>
<dbReference type="STRING" id="574651.SAMN04487968_10493"/>
<organism evidence="3 4">
    <name type="scientific">Nocardioides terrae</name>
    <dbReference type="NCBI Taxonomy" id="574651"/>
    <lineage>
        <taxon>Bacteria</taxon>
        <taxon>Bacillati</taxon>
        <taxon>Actinomycetota</taxon>
        <taxon>Actinomycetes</taxon>
        <taxon>Propionibacteriales</taxon>
        <taxon>Nocardioidaceae</taxon>
        <taxon>Nocardioides</taxon>
    </lineage>
</organism>
<feature type="chain" id="PRO_5011469497" evidence="1">
    <location>
        <begin position="32"/>
        <end position="398"/>
    </location>
</feature>
<dbReference type="AlphaFoldDB" id="A0A1I1GVG7"/>
<dbReference type="NCBIfam" id="TIGR02669">
    <property type="entry name" value="SpoIID_LytB"/>
    <property type="match status" value="1"/>
</dbReference>
<gene>
    <name evidence="3" type="ORF">SAMN04487968_10493</name>
</gene>